<reference evidence="1 2" key="1">
    <citation type="submission" date="2017-03" db="EMBL/GenBank/DDBJ databases">
        <title>Genomes of endolithic fungi from Antarctica.</title>
        <authorList>
            <person name="Coleine C."/>
            <person name="Masonjones S."/>
            <person name="Stajich J.E."/>
        </authorList>
    </citation>
    <scope>NUCLEOTIDE SEQUENCE [LARGE SCALE GENOMIC DNA]</scope>
    <source>
        <strain evidence="1 2">CCFEE 5311</strain>
    </source>
</reference>
<proteinExistence type="predicted"/>
<gene>
    <name evidence="1" type="ORF">B0A54_17840</name>
</gene>
<dbReference type="EMBL" id="NAJP01000192">
    <property type="protein sequence ID" value="TKA24086.1"/>
    <property type="molecule type" value="Genomic_DNA"/>
</dbReference>
<evidence type="ECO:0000313" key="1">
    <source>
        <dbReference type="EMBL" id="TKA24086.1"/>
    </source>
</evidence>
<organism evidence="1 2">
    <name type="scientific">Friedmanniomyces endolithicus</name>
    <dbReference type="NCBI Taxonomy" id="329885"/>
    <lineage>
        <taxon>Eukaryota</taxon>
        <taxon>Fungi</taxon>
        <taxon>Dikarya</taxon>
        <taxon>Ascomycota</taxon>
        <taxon>Pezizomycotina</taxon>
        <taxon>Dothideomycetes</taxon>
        <taxon>Dothideomycetidae</taxon>
        <taxon>Mycosphaerellales</taxon>
        <taxon>Teratosphaeriaceae</taxon>
        <taxon>Friedmanniomyces</taxon>
    </lineage>
</organism>
<dbReference type="OrthoDB" id="3894609at2759"/>
<sequence>MCVRAVVPRLHVFSWRQFIVAIVKTKFASEAICFDPEDFNGDGEEIEADDKVMTEQRNHKIWTVNRANANQALSSSTFANFYDRLIQKGLLQELNINHLERTLGERRKASLVFGSVKAACSPEFEQYATSLIERQTRDYVADECHSTVVAADYSPKLTDLAHLEHKIILYVRTRDEAKTFSKL</sequence>
<comment type="caution">
    <text evidence="1">The sequence shown here is derived from an EMBL/GenBank/DDBJ whole genome shotgun (WGS) entry which is preliminary data.</text>
</comment>
<accession>A0A4U0TQC4</accession>
<dbReference type="AlphaFoldDB" id="A0A4U0TQC4"/>
<evidence type="ECO:0000313" key="2">
    <source>
        <dbReference type="Proteomes" id="UP000310066"/>
    </source>
</evidence>
<name>A0A4U0TQC4_9PEZI</name>
<dbReference type="Proteomes" id="UP000310066">
    <property type="component" value="Unassembled WGS sequence"/>
</dbReference>
<protein>
    <submittedName>
        <fullName evidence="1">Uncharacterized protein</fullName>
    </submittedName>
</protein>